<dbReference type="Proteomes" id="UP000502508">
    <property type="component" value="Chromosome"/>
</dbReference>
<keyword evidence="4" id="KW-1185">Reference proteome</keyword>
<keyword evidence="2" id="KW-0732">Signal</keyword>
<dbReference type="KEGG" id="pfla:Pflav_080280"/>
<gene>
    <name evidence="3" type="ORF">Pflav_080280</name>
</gene>
<dbReference type="PROSITE" id="PS51257">
    <property type="entry name" value="PROKAR_LIPOPROTEIN"/>
    <property type="match status" value="1"/>
</dbReference>
<feature type="region of interest" description="Disordered" evidence="1">
    <location>
        <begin position="130"/>
        <end position="186"/>
    </location>
</feature>
<feature type="compositionally biased region" description="Basic and acidic residues" evidence="1">
    <location>
        <begin position="162"/>
        <end position="171"/>
    </location>
</feature>
<evidence type="ECO:0000313" key="4">
    <source>
        <dbReference type="Proteomes" id="UP000502508"/>
    </source>
</evidence>
<feature type="chain" id="PRO_5038940098" description="Lipoprotein" evidence="2">
    <location>
        <begin position="22"/>
        <end position="186"/>
    </location>
</feature>
<reference evidence="3 4" key="2">
    <citation type="submission" date="2020-03" db="EMBL/GenBank/DDBJ databases">
        <authorList>
            <person name="Ichikawa N."/>
            <person name="Kimura A."/>
            <person name="Kitahashi Y."/>
            <person name="Uohara A."/>
        </authorList>
    </citation>
    <scope>NUCLEOTIDE SEQUENCE [LARGE SCALE GENOMIC DNA]</scope>
    <source>
        <strain evidence="3 4">NBRC 107702</strain>
    </source>
</reference>
<evidence type="ECO:0008006" key="5">
    <source>
        <dbReference type="Google" id="ProtNLM"/>
    </source>
</evidence>
<dbReference type="EMBL" id="AP022870">
    <property type="protein sequence ID" value="BCB81618.1"/>
    <property type="molecule type" value="Genomic_DNA"/>
</dbReference>
<name>A0A6F8Y6L1_9ACTN</name>
<feature type="signal peptide" evidence="2">
    <location>
        <begin position="1"/>
        <end position="21"/>
    </location>
</feature>
<reference evidence="3 4" key="1">
    <citation type="submission" date="2020-03" db="EMBL/GenBank/DDBJ databases">
        <title>Whole genome shotgun sequence of Phytohabitans flavus NBRC 107702.</title>
        <authorList>
            <person name="Komaki H."/>
            <person name="Tamura T."/>
        </authorList>
    </citation>
    <scope>NUCLEOTIDE SEQUENCE [LARGE SCALE GENOMIC DNA]</scope>
    <source>
        <strain evidence="3 4">NBRC 107702</strain>
    </source>
</reference>
<dbReference type="AlphaFoldDB" id="A0A6F8Y6L1"/>
<evidence type="ECO:0000256" key="2">
    <source>
        <dbReference type="SAM" id="SignalP"/>
    </source>
</evidence>
<feature type="region of interest" description="Disordered" evidence="1">
    <location>
        <begin position="24"/>
        <end position="52"/>
    </location>
</feature>
<protein>
    <recommendedName>
        <fullName evidence="5">Lipoprotein</fullName>
    </recommendedName>
</protein>
<evidence type="ECO:0000256" key="1">
    <source>
        <dbReference type="SAM" id="MobiDB-lite"/>
    </source>
</evidence>
<organism evidence="3 4">
    <name type="scientific">Phytohabitans flavus</name>
    <dbReference type="NCBI Taxonomy" id="1076124"/>
    <lineage>
        <taxon>Bacteria</taxon>
        <taxon>Bacillati</taxon>
        <taxon>Actinomycetota</taxon>
        <taxon>Actinomycetes</taxon>
        <taxon>Micromonosporales</taxon>
        <taxon>Micromonosporaceae</taxon>
    </lineage>
</organism>
<proteinExistence type="predicted"/>
<accession>A0A6F8Y6L1</accession>
<dbReference type="RefSeq" id="WP_173041420.1">
    <property type="nucleotide sequence ID" value="NZ_AP022870.1"/>
</dbReference>
<sequence length="186" mass="19611">MRIRTGLLLGLLLALSAAGCAGGGDSGGQVATAGGKSAEPTASAEPSGGNDREAALEFSKCMRQNGVPNFPDPEVGESGEFRLALPDGIDRVKLEAAQEKCKRFMPNGGEPPKVDPERLEQMRQYAKCMRENGVPKFPDPQEDGGMRINGGEVDPEGPAFKAAEEKCRSVRPDGPGGGTRTERRNA</sequence>
<evidence type="ECO:0000313" key="3">
    <source>
        <dbReference type="EMBL" id="BCB81618.1"/>
    </source>
</evidence>